<dbReference type="GO" id="GO:0005829">
    <property type="term" value="C:cytosol"/>
    <property type="evidence" value="ECO:0007669"/>
    <property type="project" value="TreeGrafter"/>
</dbReference>
<evidence type="ECO:0000313" key="3">
    <source>
        <dbReference type="Proteomes" id="UP000462435"/>
    </source>
</evidence>
<comment type="caution">
    <text evidence="2">The sequence shown here is derived from an EMBL/GenBank/DDBJ whole genome shotgun (WGS) entry which is preliminary data.</text>
</comment>
<dbReference type="NCBIfam" id="TIGR03725">
    <property type="entry name" value="T6A_YeaZ"/>
    <property type="match status" value="1"/>
</dbReference>
<dbReference type="CDD" id="cd24032">
    <property type="entry name" value="ASKHA_NBD_TsaB"/>
    <property type="match status" value="1"/>
</dbReference>
<dbReference type="InterPro" id="IPR043129">
    <property type="entry name" value="ATPase_NBD"/>
</dbReference>
<reference evidence="3" key="1">
    <citation type="journal article" date="2020" name="MBio">
        <title>Horizontal gene transfer to a defensive symbiont with a reduced genome amongst a multipartite beetle microbiome.</title>
        <authorList>
            <person name="Waterworth S.C."/>
            <person name="Florez L.V."/>
            <person name="Rees E.R."/>
            <person name="Hertweck C."/>
            <person name="Kaltenpoth M."/>
            <person name="Kwan J.C."/>
        </authorList>
    </citation>
    <scope>NUCLEOTIDE SEQUENCE [LARGE SCALE GENOMIC DNA]</scope>
</reference>
<organism evidence="2 3">
    <name type="scientific">Herbaspirillum frisingense</name>
    <dbReference type="NCBI Taxonomy" id="92645"/>
    <lineage>
        <taxon>Bacteria</taxon>
        <taxon>Pseudomonadati</taxon>
        <taxon>Pseudomonadota</taxon>
        <taxon>Betaproteobacteria</taxon>
        <taxon>Burkholderiales</taxon>
        <taxon>Oxalobacteraceae</taxon>
        <taxon>Herbaspirillum</taxon>
    </lineage>
</organism>
<dbReference type="Pfam" id="PF00814">
    <property type="entry name" value="TsaD"/>
    <property type="match status" value="1"/>
</dbReference>
<evidence type="ECO:0000313" key="2">
    <source>
        <dbReference type="EMBL" id="KAF1041760.1"/>
    </source>
</evidence>
<gene>
    <name evidence="2" type="primary">tsaB</name>
    <name evidence="2" type="ORF">GAK35_03102</name>
</gene>
<dbReference type="InterPro" id="IPR022496">
    <property type="entry name" value="T6A_TsaB"/>
</dbReference>
<dbReference type="InterPro" id="IPR000905">
    <property type="entry name" value="Gcp-like_dom"/>
</dbReference>
<feature type="domain" description="Gcp-like" evidence="1">
    <location>
        <begin position="32"/>
        <end position="151"/>
    </location>
</feature>
<accession>A0A7V8FUW3</accession>
<dbReference type="PANTHER" id="PTHR11735:SF11">
    <property type="entry name" value="TRNA THREONYLCARBAMOYLADENOSINE BIOSYNTHESIS PROTEIN TSAB"/>
    <property type="match status" value="1"/>
</dbReference>
<dbReference type="GO" id="GO:0002949">
    <property type="term" value="P:tRNA threonylcarbamoyladenosine modification"/>
    <property type="evidence" value="ECO:0007669"/>
    <property type="project" value="InterPro"/>
</dbReference>
<name>A0A7V8FUW3_9BURK</name>
<dbReference type="SUPFAM" id="SSF53067">
    <property type="entry name" value="Actin-like ATPase domain"/>
    <property type="match status" value="2"/>
</dbReference>
<dbReference type="EMBL" id="WNDX01000107">
    <property type="protein sequence ID" value="KAF1041760.1"/>
    <property type="molecule type" value="Genomic_DNA"/>
</dbReference>
<protein>
    <submittedName>
        <fullName evidence="2">tRNA threonylcarbamoyladenosine biosynthesis protein TsaB</fullName>
    </submittedName>
</protein>
<dbReference type="Proteomes" id="UP000462435">
    <property type="component" value="Unassembled WGS sequence"/>
</dbReference>
<evidence type="ECO:0000259" key="1">
    <source>
        <dbReference type="Pfam" id="PF00814"/>
    </source>
</evidence>
<dbReference type="Gene3D" id="3.30.420.40">
    <property type="match status" value="2"/>
</dbReference>
<proteinExistence type="predicted"/>
<dbReference type="PANTHER" id="PTHR11735">
    <property type="entry name" value="TRNA N6-ADENOSINE THREONYLCARBAMOYLTRANSFERASE"/>
    <property type="match status" value="1"/>
</dbReference>
<sequence>MSTILAIETSTELASAALLHKGELIARESAGAQTHSDSILPMIQQLLADAGIALAACDALAFGVGPGSFTGVRTACGVVQGLAFGTDRPVVPVVTLEAAAQACRAQQADAGDVLAILDARMGEVYWARYRAREDGGWEALAGAALSAAEQVATAGRPVACGNGLTMYAAHFTPEFCAREFAATYPQCMPHARHVATLGRYHFAQGRALPAEDAQPFYLRNKVALTTAEREVRDALKGTAR</sequence>
<dbReference type="AlphaFoldDB" id="A0A7V8FUW3"/>